<comment type="function">
    <text evidence="12">Plays a role in the initiation of viral DNA replication. A dimer of E2 interacts with a dimer of E1 in order to improve specificity of E1 DNA binding activity. Once the complex recognizes and binds DNA at specific sites, the E2 dimer is removed from DNA. E2 also regulates viral transcription through binding to the E2RE response element (5'-ACCNNNNNNGGT-3') present in multiple copies in the regulatory regions of the viral genome. Activates or represses transcription depending on E2RE's position with regards to proximal promoter elements including the TATA-box. Repression occurs by sterically hindering the assembly of the transcription initiation complex.</text>
</comment>
<dbReference type="EMBL" id="HM999999">
    <property type="protein sequence ID" value="AEM24680.1"/>
    <property type="molecule type" value="Genomic_DNA"/>
</dbReference>
<evidence type="ECO:0000256" key="7">
    <source>
        <dbReference type="ARBA" id="ARBA00022705"/>
    </source>
</evidence>
<dbReference type="GO" id="GO:0003677">
    <property type="term" value="F:DNA binding"/>
    <property type="evidence" value="ECO:0007669"/>
    <property type="project" value="UniProtKB-UniRule"/>
</dbReference>
<dbReference type="InterPro" id="IPR042504">
    <property type="entry name" value="Regulatory_protein_E2_N_2"/>
</dbReference>
<keyword evidence="6 12" id="KW-1048">Host nucleus</keyword>
<keyword evidence="12" id="KW-1017">Isopeptide bond</keyword>
<comment type="PTM">
    <text evidence="12">Phosphorylated.</text>
</comment>
<evidence type="ECO:0000313" key="16">
    <source>
        <dbReference type="EMBL" id="AEM24680.1"/>
    </source>
</evidence>
<comment type="similarity">
    <text evidence="12">Belongs to the papillomaviridae E2 protein family.</text>
</comment>
<name>I6MRG5_9PAPI</name>
<dbReference type="HAMAP" id="MF_04001">
    <property type="entry name" value="PPV_E2"/>
    <property type="match status" value="1"/>
</dbReference>
<dbReference type="GO" id="GO:0003700">
    <property type="term" value="F:DNA-binding transcription factor activity"/>
    <property type="evidence" value="ECO:0007669"/>
    <property type="project" value="UniProtKB-UniRule"/>
</dbReference>
<evidence type="ECO:0000256" key="4">
    <source>
        <dbReference type="ARBA" id="ARBA00022518"/>
    </source>
</evidence>
<dbReference type="Pfam" id="PF00508">
    <property type="entry name" value="PPV_E2_N"/>
    <property type="match status" value="1"/>
</dbReference>
<comment type="PTM">
    <text evidence="12">Sumoylation plays a regulatory role in E2 transcriptional activity.</text>
</comment>
<comment type="subcellular location">
    <subcellularLocation>
        <location evidence="1 12">Host nucleus</location>
    </subcellularLocation>
</comment>
<feature type="domain" description="Papillomavirus E2 C-terminal" evidence="15">
    <location>
        <begin position="320"/>
        <end position="391"/>
    </location>
</feature>
<feature type="region of interest" description="Disordered" evidence="13">
    <location>
        <begin position="202"/>
        <end position="305"/>
    </location>
</feature>
<dbReference type="InterPro" id="IPR033668">
    <property type="entry name" value="Reg_prot_E2"/>
</dbReference>
<feature type="compositionally biased region" description="Low complexity" evidence="13">
    <location>
        <begin position="294"/>
        <end position="305"/>
    </location>
</feature>
<dbReference type="InterPro" id="IPR012677">
    <property type="entry name" value="Nucleotide-bd_a/b_plait_sf"/>
</dbReference>
<evidence type="ECO:0000259" key="14">
    <source>
        <dbReference type="Pfam" id="PF00508"/>
    </source>
</evidence>
<keyword evidence="11 12" id="KW-0804">Transcription</keyword>
<keyword evidence="3 12" id="KW-0678">Repressor</keyword>
<feature type="compositionally biased region" description="Polar residues" evidence="13">
    <location>
        <begin position="220"/>
        <end position="241"/>
    </location>
</feature>
<keyword evidence="7 12" id="KW-0235">DNA replication</keyword>
<evidence type="ECO:0000256" key="10">
    <source>
        <dbReference type="ARBA" id="ARBA00023159"/>
    </source>
</evidence>
<dbReference type="SUPFAM" id="SSF51332">
    <property type="entry name" value="E2 regulatory, transactivation domain"/>
    <property type="match status" value="1"/>
</dbReference>
<dbReference type="InterPro" id="IPR036050">
    <property type="entry name" value="Regulatory_protein_E2_N"/>
</dbReference>
<evidence type="ECO:0000313" key="17">
    <source>
        <dbReference type="Proteomes" id="UP000112284"/>
    </source>
</evidence>
<keyword evidence="9 12" id="KW-0238">DNA-binding</keyword>
<feature type="domain" description="Papillomavirus E2 N-terminal" evidence="14">
    <location>
        <begin position="7"/>
        <end position="203"/>
    </location>
</feature>
<keyword evidence="12" id="KW-0832">Ubl conjugation</keyword>
<gene>
    <name evidence="12 16" type="primary">E2</name>
</gene>
<dbReference type="Proteomes" id="UP000112284">
    <property type="component" value="Segment"/>
</dbReference>
<dbReference type="SUPFAM" id="SSF54957">
    <property type="entry name" value="Viral DNA-binding domain"/>
    <property type="match status" value="1"/>
</dbReference>
<dbReference type="InterPro" id="IPR001866">
    <property type="entry name" value="PPV_E2_N"/>
</dbReference>
<feature type="cross-link" description="Glycyl lysine isopeptide (Lys-Gly) (interchain with G-Cter in SUMO)" evidence="12">
    <location>
        <position position="324"/>
    </location>
</feature>
<comment type="caution">
    <text evidence="12">Lacks conserved residue(s) required for the propagation of feature annotation.</text>
</comment>
<evidence type="ECO:0000256" key="3">
    <source>
        <dbReference type="ARBA" id="ARBA00022491"/>
    </source>
</evidence>
<dbReference type="InterPro" id="IPR035975">
    <property type="entry name" value="E2/EBNA1_C_sf"/>
</dbReference>
<comment type="similarity">
    <text evidence="2">Belongs to the papillomaviridae E8^E2C protein family.</text>
</comment>
<dbReference type="Gene3D" id="1.10.287.30">
    <property type="entry name" value="E2 (early) protein, N terminal domain, subdomain 1"/>
    <property type="match status" value="1"/>
</dbReference>
<protein>
    <recommendedName>
        <fullName evidence="12">Regulatory protein E2</fullName>
    </recommendedName>
</protein>
<dbReference type="Gene3D" id="2.170.200.10">
    <property type="entry name" value="Papillomavirus E2 early protein domain"/>
    <property type="match status" value="1"/>
</dbReference>
<feature type="region of interest" description="DNA-binding domain" evidence="12">
    <location>
        <begin position="317"/>
        <end position="395"/>
    </location>
</feature>
<reference evidence="16 17" key="1">
    <citation type="submission" date="2010-07" db="EMBL/GenBank/DDBJ databases">
        <title>Survey of HPV infection in oral cavity reveals abundant novel beta and gamma HPV types.</title>
        <authorList>
            <person name="Chen Z."/>
            <person name="Sun C."/>
            <person name="Bottalico D."/>
            <person name="Burk R."/>
        </authorList>
    </citation>
    <scope>NUCLEOTIDE SEQUENCE [LARGE SCALE GENOMIC DNA]</scope>
    <source>
        <strain evidence="16">GH659</strain>
    </source>
</reference>
<organism evidence="16 17">
    <name type="scientific">human papillomavirus 147</name>
    <dbReference type="NCBI Taxonomy" id="1070420"/>
    <lineage>
        <taxon>Viruses</taxon>
        <taxon>Monodnaviria</taxon>
        <taxon>Shotokuvirae</taxon>
        <taxon>Cossaviricota</taxon>
        <taxon>Papovaviricetes</taxon>
        <taxon>Zurhausenvirales</taxon>
        <taxon>Papillomaviridae</taxon>
        <taxon>Firstpapillomavirinae</taxon>
        <taxon>Gammapapillomavirus</taxon>
        <taxon>Gammapapillomavirus 8</taxon>
    </lineage>
</organism>
<dbReference type="InterPro" id="IPR042503">
    <property type="entry name" value="Regulatory_protein_E2_N_1"/>
</dbReference>
<evidence type="ECO:0000256" key="8">
    <source>
        <dbReference type="ARBA" id="ARBA00023015"/>
    </source>
</evidence>
<keyword evidence="4 12" id="KW-0244">Early protein</keyword>
<dbReference type="Pfam" id="PF00511">
    <property type="entry name" value="PPV_E2_C"/>
    <property type="match status" value="1"/>
</dbReference>
<evidence type="ECO:0000256" key="2">
    <source>
        <dbReference type="ARBA" id="ARBA00007794"/>
    </source>
</evidence>
<feature type="compositionally biased region" description="Basic and acidic residues" evidence="13">
    <location>
        <begin position="209"/>
        <end position="218"/>
    </location>
</feature>
<dbReference type="GO" id="GO:0000166">
    <property type="term" value="F:nucleotide binding"/>
    <property type="evidence" value="ECO:0007669"/>
    <property type="project" value="UniProtKB-UniRule"/>
</dbReference>
<dbReference type="GO" id="GO:0006275">
    <property type="term" value="P:regulation of DNA replication"/>
    <property type="evidence" value="ECO:0007669"/>
    <property type="project" value="UniProtKB-UniRule"/>
</dbReference>
<evidence type="ECO:0000256" key="13">
    <source>
        <dbReference type="SAM" id="MobiDB-lite"/>
    </source>
</evidence>
<evidence type="ECO:0000256" key="1">
    <source>
        <dbReference type="ARBA" id="ARBA00004147"/>
    </source>
</evidence>
<keyword evidence="10 12" id="KW-0010">Activator</keyword>
<evidence type="ECO:0000256" key="9">
    <source>
        <dbReference type="ARBA" id="ARBA00023125"/>
    </source>
</evidence>
<dbReference type="GO" id="GO:0039693">
    <property type="term" value="P:viral DNA genome replication"/>
    <property type="evidence" value="ECO:0007669"/>
    <property type="project" value="UniProtKB-UniRule"/>
</dbReference>
<dbReference type="InterPro" id="IPR000427">
    <property type="entry name" value="Papillomavirus_E2_C"/>
</dbReference>
<evidence type="ECO:0000256" key="12">
    <source>
        <dbReference type="HAMAP-Rule" id="MF_04001"/>
    </source>
</evidence>
<evidence type="ECO:0000256" key="5">
    <source>
        <dbReference type="ARBA" id="ARBA00022553"/>
    </source>
</evidence>
<evidence type="ECO:0000259" key="15">
    <source>
        <dbReference type="Pfam" id="PF00511"/>
    </source>
</evidence>
<proteinExistence type="inferred from homology"/>
<dbReference type="GO" id="GO:0042025">
    <property type="term" value="C:host cell nucleus"/>
    <property type="evidence" value="ECO:0007669"/>
    <property type="project" value="UniProtKB-SubCell"/>
</dbReference>
<evidence type="ECO:0000256" key="6">
    <source>
        <dbReference type="ARBA" id="ARBA00022562"/>
    </source>
</evidence>
<accession>I6MRG5</accession>
<dbReference type="GO" id="GO:0006351">
    <property type="term" value="P:DNA-templated transcription"/>
    <property type="evidence" value="ECO:0007669"/>
    <property type="project" value="UniProtKB-UniRule"/>
</dbReference>
<sequence>MMMETQETLTDRFNALQESILNLIEEGPTDLASQIQYWGLTRKEHVLLYYARKSGFNRLGLQPVPTPAVSEYNAKQAIHMYLLLTSLSKSQYASEQWTLADCSAELINTSPKDCFKKRGYTVEVWYDHDKSKAFPYTNWMDIYYQDASDTWHKVEGKVDANGLYYDEIRGDRVYFMLFESNAGKYGETGEWTVHFRKTTIVSSSSSTRRAADSTKAFDESASTSRDTETQSTSARRSPQTVSGAVASSSADSPSSSLRDRRRGQGERQPPTKRRRTDTTESISRLAVPTPSQVGTGRRLPPTTGLRRLERLQAEARDPYIVIIKGPSNNLKCWRNRIPSYNIKYACSNVWRWLGEGFTESRMLLAFDSATERQHFMQLVKLPKGATFAFGNLESL</sequence>
<dbReference type="GO" id="GO:0006260">
    <property type="term" value="P:DNA replication"/>
    <property type="evidence" value="ECO:0007669"/>
    <property type="project" value="UniProtKB-KW"/>
</dbReference>
<keyword evidence="8 12" id="KW-0805">Transcription regulation</keyword>
<keyword evidence="5 12" id="KW-0597">Phosphoprotein</keyword>
<dbReference type="Gene3D" id="3.30.70.330">
    <property type="match status" value="1"/>
</dbReference>
<evidence type="ECO:0000256" key="11">
    <source>
        <dbReference type="ARBA" id="ARBA00023163"/>
    </source>
</evidence>
<comment type="subunit">
    <text evidence="12">Binds DNA as homodimer. Interacts with protein E1; this interaction greatly increases E1 DNA-binding activity. Interacts with protein L1; this interaction enhances E2-dependent replication and transcription activation. Interacts with protein L2; this interaction inhibits E2 transcriptional activity but not DNA replication function E2. Interacts with protein E7; this interaction inhibits E7 oncogenic activity. Interacts with host TAF1; this interaction modulates E2-dependent transcriptional regulation. Interacts with host BRD4; this interaction mediates E2 transcriptional activation function. Additionally, the interaction with host BRD4 on mitotic chromosomes mediates tethering of the viral genome. Interacts with host TOPBP1; this interaction is required for optimal viral DNA replication.</text>
</comment>
<feature type="compositionally biased region" description="Low complexity" evidence="13">
    <location>
        <begin position="242"/>
        <end position="256"/>
    </location>
</feature>